<dbReference type="SUPFAM" id="SSF103088">
    <property type="entry name" value="OmpA-like"/>
    <property type="match status" value="1"/>
</dbReference>
<dbReference type="PRINTS" id="PR01021">
    <property type="entry name" value="OMPADOMAIN"/>
</dbReference>
<dbReference type="PROSITE" id="PS51123">
    <property type="entry name" value="OMPA_2"/>
    <property type="match status" value="1"/>
</dbReference>
<gene>
    <name evidence="8" type="ORF">FBZ82_103511</name>
</gene>
<name>A0A560BFX4_AZOBR</name>
<evidence type="ECO:0000313" key="9">
    <source>
        <dbReference type="Proteomes" id="UP000316083"/>
    </source>
</evidence>
<evidence type="ECO:0000256" key="2">
    <source>
        <dbReference type="ARBA" id="ARBA00023136"/>
    </source>
</evidence>
<evidence type="ECO:0000313" key="8">
    <source>
        <dbReference type="EMBL" id="TWA71534.1"/>
    </source>
</evidence>
<evidence type="ECO:0000256" key="3">
    <source>
        <dbReference type="ARBA" id="ARBA00023237"/>
    </source>
</evidence>
<dbReference type="InterPro" id="IPR006665">
    <property type="entry name" value="OmpA-like"/>
</dbReference>
<dbReference type="Gene3D" id="3.30.1330.60">
    <property type="entry name" value="OmpA-like domain"/>
    <property type="match status" value="1"/>
</dbReference>
<dbReference type="InterPro" id="IPR006690">
    <property type="entry name" value="OMPA-like_CS"/>
</dbReference>
<organism evidence="8 9">
    <name type="scientific">Azospirillum brasilense</name>
    <dbReference type="NCBI Taxonomy" id="192"/>
    <lineage>
        <taxon>Bacteria</taxon>
        <taxon>Pseudomonadati</taxon>
        <taxon>Pseudomonadota</taxon>
        <taxon>Alphaproteobacteria</taxon>
        <taxon>Rhodospirillales</taxon>
        <taxon>Azospirillaceae</taxon>
        <taxon>Azospirillum</taxon>
    </lineage>
</organism>
<feature type="compositionally biased region" description="Low complexity" evidence="5">
    <location>
        <begin position="83"/>
        <end position="96"/>
    </location>
</feature>
<protein>
    <submittedName>
        <fullName evidence="8">Outer membrane protein OmpA-like peptidoglycan-associated protein</fullName>
    </submittedName>
</protein>
<keyword evidence="6" id="KW-0732">Signal</keyword>
<dbReference type="Pfam" id="PF00691">
    <property type="entry name" value="OmpA"/>
    <property type="match status" value="1"/>
</dbReference>
<sequence>MQMRMFPTIGFLALGLALPAGPALAQSAAQPGAAPAVPLGPNPSECEIQAALFGAAGPGCPPIVMKRPPPPPVAAAPPPAPASAPTQAPAPVAVPALPGPPPDPPVAALKAGLRAAFRIGFDFNSARIRPESQAVLDRIGAVMTAPEAATARFRIVGHTDAVGGDAANRALSQRRADAVAEYLAERHGVRRDRLDTAGMGAREPLLPKTPKAAENRRVEIVNLGG</sequence>
<feature type="signal peptide" evidence="6">
    <location>
        <begin position="1"/>
        <end position="25"/>
    </location>
</feature>
<feature type="compositionally biased region" description="Pro residues" evidence="5">
    <location>
        <begin position="71"/>
        <end position="82"/>
    </location>
</feature>
<evidence type="ECO:0000256" key="1">
    <source>
        <dbReference type="ARBA" id="ARBA00004442"/>
    </source>
</evidence>
<feature type="chain" id="PRO_5021951722" evidence="6">
    <location>
        <begin position="26"/>
        <end position="225"/>
    </location>
</feature>
<dbReference type="InterPro" id="IPR050330">
    <property type="entry name" value="Bact_OuterMem_StrucFunc"/>
</dbReference>
<dbReference type="PROSITE" id="PS01068">
    <property type="entry name" value="OMPA_1"/>
    <property type="match status" value="1"/>
</dbReference>
<keyword evidence="3" id="KW-0998">Cell outer membrane</keyword>
<keyword evidence="2 4" id="KW-0472">Membrane</keyword>
<dbReference type="PANTHER" id="PTHR30329">
    <property type="entry name" value="STATOR ELEMENT OF FLAGELLAR MOTOR COMPLEX"/>
    <property type="match status" value="1"/>
</dbReference>
<dbReference type="PANTHER" id="PTHR30329:SF21">
    <property type="entry name" value="LIPOPROTEIN YIAD-RELATED"/>
    <property type="match status" value="1"/>
</dbReference>
<dbReference type="CDD" id="cd07185">
    <property type="entry name" value="OmpA_C-like"/>
    <property type="match status" value="1"/>
</dbReference>
<dbReference type="Proteomes" id="UP000316083">
    <property type="component" value="Unassembled WGS sequence"/>
</dbReference>
<comment type="subcellular location">
    <subcellularLocation>
        <location evidence="1">Cell outer membrane</location>
    </subcellularLocation>
</comment>
<feature type="region of interest" description="Disordered" evidence="5">
    <location>
        <begin position="71"/>
        <end position="99"/>
    </location>
</feature>
<evidence type="ECO:0000256" key="6">
    <source>
        <dbReference type="SAM" id="SignalP"/>
    </source>
</evidence>
<dbReference type="InterPro" id="IPR036737">
    <property type="entry name" value="OmpA-like_sf"/>
</dbReference>
<evidence type="ECO:0000259" key="7">
    <source>
        <dbReference type="PROSITE" id="PS51123"/>
    </source>
</evidence>
<accession>A0A560BFX4</accession>
<feature type="domain" description="OmpA-like" evidence="7">
    <location>
        <begin position="108"/>
        <end position="225"/>
    </location>
</feature>
<reference evidence="8 9" key="1">
    <citation type="submission" date="2019-06" db="EMBL/GenBank/DDBJ databases">
        <title>Genomic Encyclopedia of Type Strains, Phase IV (KMG-V): Genome sequencing to study the core and pangenomes of soil and plant-associated prokaryotes.</title>
        <authorList>
            <person name="Whitman W."/>
        </authorList>
    </citation>
    <scope>NUCLEOTIDE SEQUENCE [LARGE SCALE GENOMIC DNA]</scope>
    <source>
        <strain evidence="8 9">BR 11796</strain>
    </source>
</reference>
<dbReference type="EMBL" id="VITF01000003">
    <property type="protein sequence ID" value="TWA71534.1"/>
    <property type="molecule type" value="Genomic_DNA"/>
</dbReference>
<dbReference type="InterPro" id="IPR006664">
    <property type="entry name" value="OMP_bac"/>
</dbReference>
<comment type="caution">
    <text evidence="8">The sequence shown here is derived from an EMBL/GenBank/DDBJ whole genome shotgun (WGS) entry which is preliminary data.</text>
</comment>
<evidence type="ECO:0000256" key="5">
    <source>
        <dbReference type="SAM" id="MobiDB-lite"/>
    </source>
</evidence>
<evidence type="ECO:0000256" key="4">
    <source>
        <dbReference type="PROSITE-ProRule" id="PRU00473"/>
    </source>
</evidence>
<dbReference type="GO" id="GO:0009279">
    <property type="term" value="C:cell outer membrane"/>
    <property type="evidence" value="ECO:0007669"/>
    <property type="project" value="UniProtKB-SubCell"/>
</dbReference>
<dbReference type="AlphaFoldDB" id="A0A560BFX4"/>
<proteinExistence type="predicted"/>